<dbReference type="AlphaFoldDB" id="A0A1V9YYD5"/>
<dbReference type="EMBL" id="JNBR01000579">
    <property type="protein sequence ID" value="OQR90824.1"/>
    <property type="molecule type" value="Genomic_DNA"/>
</dbReference>
<name>A0A1V9YYD5_ACHHY</name>
<protein>
    <submittedName>
        <fullName evidence="1">Cleavage induced protein</fullName>
    </submittedName>
</protein>
<proteinExistence type="predicted"/>
<accession>A0A1V9YYD5</accession>
<reference evidence="1 2" key="1">
    <citation type="journal article" date="2014" name="Genome Biol. Evol.">
        <title>The secreted proteins of Achlya hypogyna and Thraustotheca clavata identify the ancestral oomycete secretome and reveal gene acquisitions by horizontal gene transfer.</title>
        <authorList>
            <person name="Misner I."/>
            <person name="Blouin N."/>
            <person name="Leonard G."/>
            <person name="Richards T.A."/>
            <person name="Lane C.E."/>
        </authorList>
    </citation>
    <scope>NUCLEOTIDE SEQUENCE [LARGE SCALE GENOMIC DNA]</scope>
    <source>
        <strain evidence="1 2">ATCC 48635</strain>
    </source>
</reference>
<evidence type="ECO:0000313" key="2">
    <source>
        <dbReference type="Proteomes" id="UP000243579"/>
    </source>
</evidence>
<dbReference type="PANTHER" id="PTHR33050">
    <property type="entry name" value="REVERSE TRANSCRIPTASE DOMAIN-CONTAINING PROTEIN"/>
    <property type="match status" value="1"/>
</dbReference>
<comment type="caution">
    <text evidence="1">The sequence shown here is derived from an EMBL/GenBank/DDBJ whole genome shotgun (WGS) entry which is preliminary data.</text>
</comment>
<keyword evidence="2" id="KW-1185">Reference proteome</keyword>
<dbReference type="Proteomes" id="UP000243579">
    <property type="component" value="Unassembled WGS sequence"/>
</dbReference>
<dbReference type="InterPro" id="IPR052055">
    <property type="entry name" value="Hepadnavirus_pol/RT"/>
</dbReference>
<sequence>MPQHLPWLLPSQEGAPPIYYGVFGNGISHVVGRESPMSLNPSRSADAEPFFAYEWVDDHIMIELESADRLVAAETCLRLTMLLTLGPHAINDQRFTAWSVQLHALGLDWDLERGTDFMPQDKIRKALGRIRLLLGSTRTTRLELQRLLGSLRHVSSCLPAARAFLQTLHLVMVTAHKWSAFYITRSMLAVPVGLFATVPSHDLVVWVDASDDGLAAVDPVNRQFILLTFDEAERSLVAQSRNLPELLKRPALRYARTTPHTPLVDRTFYITVFCDNQAGVAWSSCLSSPNAYGQELARCLGLHQALFRFHVTTKHIAGVRNEIADSGSRPYDPALARLWSAVTAGSAETTVPNELRHVYSTFSTVYAPMHWPKAP</sequence>
<dbReference type="PANTHER" id="PTHR33050:SF7">
    <property type="entry name" value="RIBONUCLEASE H"/>
    <property type="match status" value="1"/>
</dbReference>
<organism evidence="1 2">
    <name type="scientific">Achlya hypogyna</name>
    <name type="common">Oomycete</name>
    <name type="synonym">Protoachlya hypogyna</name>
    <dbReference type="NCBI Taxonomy" id="1202772"/>
    <lineage>
        <taxon>Eukaryota</taxon>
        <taxon>Sar</taxon>
        <taxon>Stramenopiles</taxon>
        <taxon>Oomycota</taxon>
        <taxon>Saprolegniomycetes</taxon>
        <taxon>Saprolegniales</taxon>
        <taxon>Achlyaceae</taxon>
        <taxon>Achlya</taxon>
    </lineage>
</organism>
<dbReference type="STRING" id="1202772.A0A1V9YYD5"/>
<dbReference type="OrthoDB" id="125406at2759"/>
<evidence type="ECO:0000313" key="1">
    <source>
        <dbReference type="EMBL" id="OQR90824.1"/>
    </source>
</evidence>
<gene>
    <name evidence="1" type="ORF">ACHHYP_05208</name>
</gene>